<reference evidence="2 4" key="1">
    <citation type="submission" date="2018-09" db="EMBL/GenBank/DDBJ databases">
        <title>Paenibacillus SK2017-BO5.</title>
        <authorList>
            <person name="Piskunova J.V."/>
            <person name="Dubiley S.A."/>
            <person name="Severinov K.V."/>
        </authorList>
    </citation>
    <scope>NUCLEOTIDE SEQUENCE [LARGE SCALE GENOMIC DNA]</scope>
    <source>
        <strain evidence="2 4">BO5</strain>
    </source>
</reference>
<organism evidence="2 4">
    <name type="scientific">Paenibacillus thiaminolyticus</name>
    <name type="common">Bacillus thiaminolyticus</name>
    <dbReference type="NCBI Taxonomy" id="49283"/>
    <lineage>
        <taxon>Bacteria</taxon>
        <taxon>Bacillati</taxon>
        <taxon>Bacillota</taxon>
        <taxon>Bacilli</taxon>
        <taxon>Bacillales</taxon>
        <taxon>Paenibacillaceae</taxon>
        <taxon>Paenibacillus</taxon>
    </lineage>
</organism>
<evidence type="ECO:0000313" key="3">
    <source>
        <dbReference type="EMBL" id="RJG23316.1"/>
    </source>
</evidence>
<proteinExistence type="predicted"/>
<feature type="transmembrane region" description="Helical" evidence="1">
    <location>
        <begin position="53"/>
        <end position="76"/>
    </location>
</feature>
<keyword evidence="1" id="KW-0812">Transmembrane</keyword>
<evidence type="ECO:0000313" key="2">
    <source>
        <dbReference type="EMBL" id="RJG23299.1"/>
    </source>
</evidence>
<gene>
    <name evidence="2" type="ORF">DQX05_13705</name>
    <name evidence="3" type="ORF">DQX05_13795</name>
</gene>
<feature type="transmembrane region" description="Helical" evidence="1">
    <location>
        <begin position="118"/>
        <end position="139"/>
    </location>
</feature>
<keyword evidence="1" id="KW-0472">Membrane</keyword>
<dbReference type="Proteomes" id="UP000266177">
    <property type="component" value="Unassembled WGS sequence"/>
</dbReference>
<dbReference type="EMBL" id="QYZD01000011">
    <property type="protein sequence ID" value="RJG23299.1"/>
    <property type="molecule type" value="Genomic_DNA"/>
</dbReference>
<evidence type="ECO:0000313" key="4">
    <source>
        <dbReference type="Proteomes" id="UP000266177"/>
    </source>
</evidence>
<dbReference type="OrthoDB" id="2680504at2"/>
<name>A0A3A3GH18_PANTH</name>
<accession>A0A3A3GH18</accession>
<comment type="caution">
    <text evidence="2">The sequence shown here is derived from an EMBL/GenBank/DDBJ whole genome shotgun (WGS) entry which is preliminary data.</text>
</comment>
<dbReference type="AlphaFoldDB" id="A0A3A3GH18"/>
<evidence type="ECO:0000256" key="1">
    <source>
        <dbReference type="SAM" id="Phobius"/>
    </source>
</evidence>
<dbReference type="EMBL" id="QYZD01000011">
    <property type="protein sequence ID" value="RJG23316.1"/>
    <property type="molecule type" value="Genomic_DNA"/>
</dbReference>
<sequence length="147" mass="16269">MTFVDTLMRYLSGAFDVLASGIQKLLEFLSYPLGWLVALIEGIWYFLTSLVQVVILVIDIFIALFQFIGALFLGFFRTIKGLLWIDMSKTPVNYPGASGDGIDVVKDMVLGPIGFLDVVPYGLLAIVWLLFIVRVFSLLGGTHAESD</sequence>
<keyword evidence="1" id="KW-1133">Transmembrane helix</keyword>
<protein>
    <submittedName>
        <fullName evidence="2">Uncharacterized protein</fullName>
    </submittedName>
</protein>
<dbReference type="RefSeq" id="WP_119794169.1">
    <property type="nucleotide sequence ID" value="NZ_QYZD01000011.1"/>
</dbReference>
<feature type="transmembrane region" description="Helical" evidence="1">
    <location>
        <begin position="28"/>
        <end position="47"/>
    </location>
</feature>